<evidence type="ECO:0000313" key="1">
    <source>
        <dbReference type="EMBL" id="MFC5497335.1"/>
    </source>
</evidence>
<evidence type="ECO:0000313" key="2">
    <source>
        <dbReference type="Proteomes" id="UP001596037"/>
    </source>
</evidence>
<protein>
    <submittedName>
        <fullName evidence="1">STAS/SEC14 domain-containing protein</fullName>
    </submittedName>
</protein>
<reference evidence="2" key="1">
    <citation type="journal article" date="2019" name="Int. J. Syst. Evol. Microbiol.">
        <title>The Global Catalogue of Microorganisms (GCM) 10K type strain sequencing project: providing services to taxonomists for standard genome sequencing and annotation.</title>
        <authorList>
            <consortium name="The Broad Institute Genomics Platform"/>
            <consortium name="The Broad Institute Genome Sequencing Center for Infectious Disease"/>
            <person name="Wu L."/>
            <person name="Ma J."/>
        </authorList>
    </citation>
    <scope>NUCLEOTIDE SEQUENCE [LARGE SCALE GENOMIC DNA]</scope>
    <source>
        <strain evidence="2">CCUG 57401</strain>
    </source>
</reference>
<sequence length="122" mass="13589">MPFEVTVDRHPDYVRYNVAGPTSLREFAELTLLVAGDVDRYEDDRVLIDLRRVEGRLTRQEQTLIGELGAGKLQLLFKLASIVPPGEITRNTEQAAVAVGLQMRVFDAEPEALAWLLDGQPG</sequence>
<comment type="caution">
    <text evidence="1">The sequence shown here is derived from an EMBL/GenBank/DDBJ whole genome shotgun (WGS) entry which is preliminary data.</text>
</comment>
<name>A0ABW0NBQ7_9BURK</name>
<dbReference type="Proteomes" id="UP001596037">
    <property type="component" value="Unassembled WGS sequence"/>
</dbReference>
<organism evidence="1 2">
    <name type="scientific">Caenimonas terrae</name>
    <dbReference type="NCBI Taxonomy" id="696074"/>
    <lineage>
        <taxon>Bacteria</taxon>
        <taxon>Pseudomonadati</taxon>
        <taxon>Pseudomonadota</taxon>
        <taxon>Betaproteobacteria</taxon>
        <taxon>Burkholderiales</taxon>
        <taxon>Comamonadaceae</taxon>
        <taxon>Caenimonas</taxon>
    </lineage>
</organism>
<accession>A0ABW0NBQ7</accession>
<proteinExistence type="predicted"/>
<gene>
    <name evidence="1" type="ORF">ACFPOE_07310</name>
</gene>
<dbReference type="EMBL" id="JBHSMF010000006">
    <property type="protein sequence ID" value="MFC5497335.1"/>
    <property type="molecule type" value="Genomic_DNA"/>
</dbReference>
<dbReference type="RefSeq" id="WP_376849370.1">
    <property type="nucleotide sequence ID" value="NZ_JBHSMF010000006.1"/>
</dbReference>
<keyword evidence="2" id="KW-1185">Reference proteome</keyword>